<reference evidence="1" key="1">
    <citation type="submission" date="2016-07" db="EMBL/GenBank/DDBJ databases">
        <title>De novo transcriptome assembly of four accessions of the metal hyperaccumulator plant Noccaea caerulescens.</title>
        <authorList>
            <person name="Blande D."/>
            <person name="Halimaa P."/>
            <person name="Tervahauta A.I."/>
            <person name="Aarts M.G."/>
            <person name="Karenlampi S.O."/>
        </authorList>
    </citation>
    <scope>NUCLEOTIDE SEQUENCE</scope>
</reference>
<dbReference type="EMBL" id="GEVI01028092">
    <property type="protein sequence ID" value="JAU04228.1"/>
    <property type="molecule type" value="Transcribed_RNA"/>
</dbReference>
<dbReference type="AlphaFoldDB" id="A0A1J3CIU2"/>
<organism evidence="1">
    <name type="scientific">Noccaea caerulescens</name>
    <name type="common">Alpine penny-cress</name>
    <name type="synonym">Thlaspi caerulescens</name>
    <dbReference type="NCBI Taxonomy" id="107243"/>
    <lineage>
        <taxon>Eukaryota</taxon>
        <taxon>Viridiplantae</taxon>
        <taxon>Streptophyta</taxon>
        <taxon>Embryophyta</taxon>
        <taxon>Tracheophyta</taxon>
        <taxon>Spermatophyta</taxon>
        <taxon>Magnoliopsida</taxon>
        <taxon>eudicotyledons</taxon>
        <taxon>Gunneridae</taxon>
        <taxon>Pentapetalae</taxon>
        <taxon>rosids</taxon>
        <taxon>malvids</taxon>
        <taxon>Brassicales</taxon>
        <taxon>Brassicaceae</taxon>
        <taxon>Coluteocarpeae</taxon>
        <taxon>Noccaea</taxon>
    </lineage>
</organism>
<protein>
    <submittedName>
        <fullName evidence="1">Uncharacterized protein</fullName>
    </submittedName>
</protein>
<gene>
    <name evidence="1" type="ORF">GA_TR19306_c2_g1_i1_g.63446</name>
</gene>
<sequence length="76" mass="8774">MVFFSFFVGKLSSESFSNSITHSLQNHHLRLVIPAITAMYLRAKELNFGFLEISQFQRSTSQKLQTSHKFKGSVYE</sequence>
<evidence type="ECO:0000313" key="1">
    <source>
        <dbReference type="EMBL" id="JAU04228.1"/>
    </source>
</evidence>
<accession>A0A1J3CIU2</accession>
<name>A0A1J3CIU2_NOCCA</name>
<proteinExistence type="predicted"/>